<organism evidence="2 3">
    <name type="scientific">Solanum commersonii</name>
    <name type="common">Commerson's wild potato</name>
    <name type="synonym">Commerson's nightshade</name>
    <dbReference type="NCBI Taxonomy" id="4109"/>
    <lineage>
        <taxon>Eukaryota</taxon>
        <taxon>Viridiplantae</taxon>
        <taxon>Streptophyta</taxon>
        <taxon>Embryophyta</taxon>
        <taxon>Tracheophyta</taxon>
        <taxon>Spermatophyta</taxon>
        <taxon>Magnoliopsida</taxon>
        <taxon>eudicotyledons</taxon>
        <taxon>Gunneridae</taxon>
        <taxon>Pentapetalae</taxon>
        <taxon>asterids</taxon>
        <taxon>lamiids</taxon>
        <taxon>Solanales</taxon>
        <taxon>Solanaceae</taxon>
        <taxon>Solanoideae</taxon>
        <taxon>Solaneae</taxon>
        <taxon>Solanum</taxon>
    </lineage>
</organism>
<dbReference type="AlphaFoldDB" id="A0A9J5Y6Q0"/>
<proteinExistence type="predicted"/>
<dbReference type="Proteomes" id="UP000824120">
    <property type="component" value="Chromosome 7"/>
</dbReference>
<protein>
    <submittedName>
        <fullName evidence="2">Uncharacterized protein</fullName>
    </submittedName>
</protein>
<sequence>MARVILVGWEDEDIPGSCEEEEEGGGVLEGSEARVGEGASAGNELTLNSGEVSAGVAFLLSTSSHMNSASICWMSVEDEGMTSISFAGSQGTPMRRHNSVIKTENDK</sequence>
<evidence type="ECO:0000256" key="1">
    <source>
        <dbReference type="SAM" id="MobiDB-lite"/>
    </source>
</evidence>
<evidence type="ECO:0000313" key="3">
    <source>
        <dbReference type="Proteomes" id="UP000824120"/>
    </source>
</evidence>
<feature type="region of interest" description="Disordered" evidence="1">
    <location>
        <begin position="85"/>
        <end position="107"/>
    </location>
</feature>
<evidence type="ECO:0000313" key="2">
    <source>
        <dbReference type="EMBL" id="KAG5595264.1"/>
    </source>
</evidence>
<gene>
    <name evidence="2" type="ORF">H5410_036496</name>
</gene>
<name>A0A9J5Y6Q0_SOLCO</name>
<dbReference type="EMBL" id="JACXVP010000007">
    <property type="protein sequence ID" value="KAG5595264.1"/>
    <property type="molecule type" value="Genomic_DNA"/>
</dbReference>
<comment type="caution">
    <text evidence="2">The sequence shown here is derived from an EMBL/GenBank/DDBJ whole genome shotgun (WGS) entry which is preliminary data.</text>
</comment>
<keyword evidence="3" id="KW-1185">Reference proteome</keyword>
<accession>A0A9J5Y6Q0</accession>
<reference evidence="2 3" key="1">
    <citation type="submission" date="2020-09" db="EMBL/GenBank/DDBJ databases">
        <title>De no assembly of potato wild relative species, Solanum commersonii.</title>
        <authorList>
            <person name="Cho K."/>
        </authorList>
    </citation>
    <scope>NUCLEOTIDE SEQUENCE [LARGE SCALE GENOMIC DNA]</scope>
    <source>
        <strain evidence="2">LZ3.2</strain>
        <tissue evidence="2">Leaf</tissue>
    </source>
</reference>